<dbReference type="AlphaFoldDB" id="A0A0H5RDB0"/>
<accession>A0A0H5RDB0</accession>
<reference evidence="2" key="1">
    <citation type="submission" date="2015-04" db="EMBL/GenBank/DDBJ databases">
        <title>The genome sequence of the plant pathogenic Rhizarian Plasmodiophora brassicae reveals insights in its biotrophic life cycle and the origin of chitin synthesis.</title>
        <authorList>
            <person name="Schwelm A."/>
            <person name="Fogelqvist J."/>
            <person name="Knaust A."/>
            <person name="Julke S."/>
            <person name="Lilja T."/>
            <person name="Dhandapani V."/>
            <person name="Bonilla-Rosso G."/>
            <person name="Karlsson M."/>
            <person name="Shevchenko A."/>
            <person name="Choi S.R."/>
            <person name="Kim H.G."/>
            <person name="Park J.Y."/>
            <person name="Lim Y.P."/>
            <person name="Ludwig-Muller J."/>
            <person name="Dixelius C."/>
        </authorList>
    </citation>
    <scope>NUCLEOTIDE SEQUENCE</scope>
    <source>
        <tissue evidence="2">Potato root galls</tissue>
    </source>
</reference>
<keyword evidence="1" id="KW-0812">Transmembrane</keyword>
<feature type="non-terminal residue" evidence="2">
    <location>
        <position position="1"/>
    </location>
</feature>
<keyword evidence="1" id="KW-0472">Membrane</keyword>
<name>A0A0H5RDB0_9EUKA</name>
<dbReference type="EMBL" id="HACM01011541">
    <property type="protein sequence ID" value="CRZ11983.1"/>
    <property type="molecule type" value="Transcribed_RNA"/>
</dbReference>
<proteinExistence type="predicted"/>
<organism evidence="2">
    <name type="scientific">Spongospora subterranea</name>
    <dbReference type="NCBI Taxonomy" id="70186"/>
    <lineage>
        <taxon>Eukaryota</taxon>
        <taxon>Sar</taxon>
        <taxon>Rhizaria</taxon>
        <taxon>Endomyxa</taxon>
        <taxon>Phytomyxea</taxon>
        <taxon>Plasmodiophorida</taxon>
        <taxon>Plasmodiophoridae</taxon>
        <taxon>Spongospora</taxon>
    </lineage>
</organism>
<sequence length="105" mass="11038">PDPDASKMVLVSYNTPTGTGSKWVDFTMAGTGADSALYAVDYDQSQIHQFKYLGDRTVDPNAVVVKPGATTKGGSSKSAASNFSFLLTISGTLLTTLTLIFIANL</sequence>
<feature type="transmembrane region" description="Helical" evidence="1">
    <location>
        <begin position="83"/>
        <end position="103"/>
    </location>
</feature>
<keyword evidence="1" id="KW-1133">Transmembrane helix</keyword>
<evidence type="ECO:0000313" key="2">
    <source>
        <dbReference type="EMBL" id="CRZ11983.1"/>
    </source>
</evidence>
<protein>
    <submittedName>
        <fullName evidence="2">Uncharacterized protein</fullName>
    </submittedName>
</protein>
<evidence type="ECO:0000256" key="1">
    <source>
        <dbReference type="SAM" id="Phobius"/>
    </source>
</evidence>